<keyword evidence="9 12" id="KW-0274">FAD</keyword>
<protein>
    <recommendedName>
        <fullName evidence="7 12">Coproporphyrinogen III oxidase</fullName>
        <ecNumber evidence="6 12">1.3.3.15</ecNumber>
    </recommendedName>
</protein>
<keyword evidence="12" id="KW-0963">Cytoplasm</keyword>
<dbReference type="InterPro" id="IPR036188">
    <property type="entry name" value="FAD/NAD-bd_sf"/>
</dbReference>
<evidence type="ECO:0000256" key="1">
    <source>
        <dbReference type="ARBA" id="ARBA00001755"/>
    </source>
</evidence>
<comment type="similarity">
    <text evidence="5 12">Belongs to the protoporphyrinogen/coproporphyrinogen oxidase family. Coproporphyrinogen III oxidase subfamily.</text>
</comment>
<evidence type="ECO:0000256" key="11">
    <source>
        <dbReference type="ARBA" id="ARBA00023133"/>
    </source>
</evidence>
<comment type="cofactor">
    <cofactor evidence="2 12">
        <name>FAD</name>
        <dbReference type="ChEBI" id="CHEBI:57692"/>
    </cofactor>
</comment>
<comment type="pathway">
    <text evidence="4 12">Porphyrin-containing compound metabolism; protoheme biosynthesis.</text>
</comment>
<comment type="catalytic activity">
    <reaction evidence="1">
        <text>coproporphyrinogen III + 3 O2 = coproporphyrin III + 3 H2O2</text>
        <dbReference type="Rhea" id="RHEA:43436"/>
        <dbReference type="ChEBI" id="CHEBI:15379"/>
        <dbReference type="ChEBI" id="CHEBI:16240"/>
        <dbReference type="ChEBI" id="CHEBI:57309"/>
        <dbReference type="ChEBI" id="CHEBI:131725"/>
        <dbReference type="EC" id="1.3.3.15"/>
    </reaction>
    <physiologicalReaction direction="left-to-right" evidence="1">
        <dbReference type="Rhea" id="RHEA:43437"/>
    </physiologicalReaction>
</comment>
<evidence type="ECO:0000313" key="14">
    <source>
        <dbReference type="EMBL" id="GAA2529973.1"/>
    </source>
</evidence>
<evidence type="ECO:0000256" key="6">
    <source>
        <dbReference type="ARBA" id="ARBA00012402"/>
    </source>
</evidence>
<reference evidence="15" key="1">
    <citation type="journal article" date="2019" name="Int. J. Syst. Evol. Microbiol.">
        <title>The Global Catalogue of Microorganisms (GCM) 10K type strain sequencing project: providing services to taxonomists for standard genome sequencing and annotation.</title>
        <authorList>
            <consortium name="The Broad Institute Genomics Platform"/>
            <consortium name="The Broad Institute Genome Sequencing Center for Infectious Disease"/>
            <person name="Wu L."/>
            <person name="Ma J."/>
        </authorList>
    </citation>
    <scope>NUCLEOTIDE SEQUENCE [LARGE SCALE GENOMIC DNA]</scope>
    <source>
        <strain evidence="15">JCM 3367</strain>
    </source>
</reference>
<keyword evidence="8 12" id="KW-0285">Flavoprotein</keyword>
<evidence type="ECO:0000256" key="12">
    <source>
        <dbReference type="RuleBase" id="RU364052"/>
    </source>
</evidence>
<dbReference type="Pfam" id="PF01593">
    <property type="entry name" value="Amino_oxidase"/>
    <property type="match status" value="1"/>
</dbReference>
<evidence type="ECO:0000256" key="9">
    <source>
        <dbReference type="ARBA" id="ARBA00022827"/>
    </source>
</evidence>
<dbReference type="Proteomes" id="UP001499978">
    <property type="component" value="Unassembled WGS sequence"/>
</dbReference>
<evidence type="ECO:0000256" key="2">
    <source>
        <dbReference type="ARBA" id="ARBA00001974"/>
    </source>
</evidence>
<dbReference type="SUPFAM" id="SSF54373">
    <property type="entry name" value="FAD-linked reductases, C-terminal domain"/>
    <property type="match status" value="1"/>
</dbReference>
<name>A0ABP6B061_9ACTN</name>
<keyword evidence="10 12" id="KW-0560">Oxidoreductase</keyword>
<evidence type="ECO:0000256" key="8">
    <source>
        <dbReference type="ARBA" id="ARBA00022630"/>
    </source>
</evidence>
<dbReference type="PANTHER" id="PTHR42923:SF3">
    <property type="entry name" value="PROTOPORPHYRINOGEN OXIDASE"/>
    <property type="match status" value="1"/>
</dbReference>
<evidence type="ECO:0000313" key="15">
    <source>
        <dbReference type="Proteomes" id="UP001499978"/>
    </source>
</evidence>
<keyword evidence="15" id="KW-1185">Reference proteome</keyword>
<evidence type="ECO:0000256" key="5">
    <source>
        <dbReference type="ARBA" id="ARBA00008310"/>
    </source>
</evidence>
<dbReference type="Gene3D" id="1.10.3110.10">
    <property type="entry name" value="protoporphyrinogen ix oxidase, domain 3"/>
    <property type="match status" value="1"/>
</dbReference>
<evidence type="ECO:0000256" key="3">
    <source>
        <dbReference type="ARBA" id="ARBA00002185"/>
    </source>
</evidence>
<dbReference type="Gene3D" id="3.50.50.60">
    <property type="entry name" value="FAD/NAD(P)-binding domain"/>
    <property type="match status" value="1"/>
</dbReference>
<dbReference type="InterPro" id="IPR050464">
    <property type="entry name" value="Zeta_carotene_desat/Oxidored"/>
</dbReference>
<dbReference type="EC" id="1.3.3.15" evidence="6 12"/>
<dbReference type="InterPro" id="IPR004572">
    <property type="entry name" value="Protoporphyrinogen_oxidase"/>
</dbReference>
<sequence length="466" mass="47363">MGLDRVAVVGGGITGLAAALRVRQRLPGARITVYEGSPALGGKLRTGTLDGRQVELGAEAFLCRDPAGGDSAVLALARELGLGDELVHPATGRAAIAVNGLLLPIPAGTLVGVPGDPGALPPLAHPTADDRDTGAPLLGPDEDVAVGALVRARLGDEVADRLVDPMLGGVYAGRADHLSLAATMPGLARACRQEHTLAGAVRHALGALPRSPGQPVFATIAGGLTRLVDATAAATAARISLGAPVRELSRDGHQWRLVHGPTRAPVVENADAVILAVPARPAARLLDQLEPGAAGLVGALDYASLALVTFVLPAGATLPELSGLLAPASPELLVKAATFFSAKWEHLRQHDGAVLLRASVGRHGDERALQRDDDALAAAVLGDLNRLLPAPLPAPLASHVQRWGGALPQYRPGHLDRVAAARAALAAHPTLALAGAAYDGVGIPVCVKSGQAAADHIMQALTEGTP</sequence>
<comment type="subcellular location">
    <subcellularLocation>
        <location evidence="12">Cytoplasm</location>
    </subcellularLocation>
</comment>
<keyword evidence="11 12" id="KW-0350">Heme biosynthesis</keyword>
<evidence type="ECO:0000259" key="13">
    <source>
        <dbReference type="Pfam" id="PF01593"/>
    </source>
</evidence>
<organism evidence="14 15">
    <name type="scientific">Pilimelia columellifera subsp. columellifera</name>
    <dbReference type="NCBI Taxonomy" id="706583"/>
    <lineage>
        <taxon>Bacteria</taxon>
        <taxon>Bacillati</taxon>
        <taxon>Actinomycetota</taxon>
        <taxon>Actinomycetes</taxon>
        <taxon>Micromonosporales</taxon>
        <taxon>Micromonosporaceae</taxon>
        <taxon>Pilimelia</taxon>
    </lineage>
</organism>
<dbReference type="InterPro" id="IPR002937">
    <property type="entry name" value="Amino_oxidase"/>
</dbReference>
<evidence type="ECO:0000256" key="7">
    <source>
        <dbReference type="ARBA" id="ARBA00019046"/>
    </source>
</evidence>
<dbReference type="NCBIfam" id="TIGR00562">
    <property type="entry name" value="proto_IX_ox"/>
    <property type="match status" value="1"/>
</dbReference>
<dbReference type="SUPFAM" id="SSF51905">
    <property type="entry name" value="FAD/NAD(P)-binding domain"/>
    <property type="match status" value="1"/>
</dbReference>
<evidence type="ECO:0000256" key="4">
    <source>
        <dbReference type="ARBA" id="ARBA00004744"/>
    </source>
</evidence>
<comment type="function">
    <text evidence="3 12">Involved in coproporphyrin-dependent heme b biosynthesis. Catalyzes the oxidation of coproporphyrinogen III to coproporphyrin III.</text>
</comment>
<feature type="domain" description="Amine oxidase" evidence="13">
    <location>
        <begin position="13"/>
        <end position="458"/>
    </location>
</feature>
<dbReference type="RefSeq" id="WP_344173850.1">
    <property type="nucleotide sequence ID" value="NZ_BAAARY010000019.1"/>
</dbReference>
<dbReference type="EMBL" id="BAAARY010000019">
    <property type="protein sequence ID" value="GAA2529973.1"/>
    <property type="molecule type" value="Genomic_DNA"/>
</dbReference>
<gene>
    <name evidence="14" type="primary">hemG</name>
    <name evidence="14" type="ORF">GCM10010201_31640</name>
</gene>
<proteinExistence type="inferred from homology"/>
<dbReference type="Gene3D" id="3.90.660.20">
    <property type="entry name" value="Protoporphyrinogen oxidase, mitochondrial, domain 2"/>
    <property type="match status" value="1"/>
</dbReference>
<comment type="caution">
    <text evidence="14">The sequence shown here is derived from an EMBL/GenBank/DDBJ whole genome shotgun (WGS) entry which is preliminary data.</text>
</comment>
<accession>A0ABP6B061</accession>
<evidence type="ECO:0000256" key="10">
    <source>
        <dbReference type="ARBA" id="ARBA00023002"/>
    </source>
</evidence>
<dbReference type="PANTHER" id="PTHR42923">
    <property type="entry name" value="PROTOPORPHYRINOGEN OXIDASE"/>
    <property type="match status" value="1"/>
</dbReference>